<feature type="compositionally biased region" description="Basic and acidic residues" evidence="1">
    <location>
        <begin position="136"/>
        <end position="157"/>
    </location>
</feature>
<reference evidence="3" key="1">
    <citation type="submission" date="2016-01" db="EMBL/GenBank/DDBJ databases">
        <authorList>
            <person name="Peeters C."/>
        </authorList>
    </citation>
    <scope>NUCLEOTIDE SEQUENCE [LARGE SCALE GENOMIC DNA]</scope>
    <source>
        <strain evidence="3">LMG 29325</strain>
    </source>
</reference>
<feature type="compositionally biased region" description="Basic and acidic residues" evidence="1">
    <location>
        <begin position="216"/>
        <end position="226"/>
    </location>
</feature>
<dbReference type="AlphaFoldDB" id="A0A158AMV1"/>
<name>A0A158AMV1_9BURK</name>
<dbReference type="Proteomes" id="UP000054596">
    <property type="component" value="Unassembled WGS sequence"/>
</dbReference>
<feature type="region of interest" description="Disordered" evidence="1">
    <location>
        <begin position="67"/>
        <end position="253"/>
    </location>
</feature>
<evidence type="ECO:0000256" key="2">
    <source>
        <dbReference type="SAM" id="Phobius"/>
    </source>
</evidence>
<protein>
    <recommendedName>
        <fullName evidence="5">DUF4148 domain-containing protein</fullName>
    </recommendedName>
</protein>
<evidence type="ECO:0000313" key="4">
    <source>
        <dbReference type="Proteomes" id="UP000054596"/>
    </source>
</evidence>
<feature type="transmembrane region" description="Helical" evidence="2">
    <location>
        <begin position="7"/>
        <end position="27"/>
    </location>
</feature>
<gene>
    <name evidence="3" type="ORF">AWB82_02624</name>
</gene>
<proteinExistence type="predicted"/>
<organism evidence="3 4">
    <name type="scientific">Caballeronia glebae</name>
    <dbReference type="NCBI Taxonomy" id="1777143"/>
    <lineage>
        <taxon>Bacteria</taxon>
        <taxon>Pseudomonadati</taxon>
        <taxon>Pseudomonadota</taxon>
        <taxon>Betaproteobacteria</taxon>
        <taxon>Burkholderiales</taxon>
        <taxon>Burkholderiaceae</taxon>
        <taxon>Caballeronia</taxon>
    </lineage>
</organism>
<feature type="compositionally biased region" description="Basic and acidic residues" evidence="1">
    <location>
        <begin position="99"/>
        <end position="127"/>
    </location>
</feature>
<dbReference type="EMBL" id="FCOJ02000015">
    <property type="protein sequence ID" value="SAK59132.1"/>
    <property type="molecule type" value="Genomic_DNA"/>
</dbReference>
<feature type="compositionally biased region" description="Basic and acidic residues" evidence="1">
    <location>
        <begin position="196"/>
        <end position="205"/>
    </location>
</feature>
<dbReference type="OrthoDB" id="9036157at2"/>
<evidence type="ECO:0008006" key="5">
    <source>
        <dbReference type="Google" id="ProtNLM"/>
    </source>
</evidence>
<dbReference type="RefSeq" id="WP_143756710.1">
    <property type="nucleotide sequence ID" value="NZ_FCOJ02000015.1"/>
</dbReference>
<dbReference type="STRING" id="1777143.AWB82_02624"/>
<accession>A0A158AMV1</accession>
<keyword evidence="2" id="KW-0472">Membrane</keyword>
<comment type="caution">
    <text evidence="3">The sequence shown here is derived from an EMBL/GenBank/DDBJ whole genome shotgun (WGS) entry which is preliminary data.</text>
</comment>
<evidence type="ECO:0000313" key="3">
    <source>
        <dbReference type="EMBL" id="SAK59132.1"/>
    </source>
</evidence>
<evidence type="ECO:0000256" key="1">
    <source>
        <dbReference type="SAM" id="MobiDB-lite"/>
    </source>
</evidence>
<keyword evidence="4" id="KW-1185">Reference proteome</keyword>
<keyword evidence="2" id="KW-0812">Transmembrane</keyword>
<keyword evidence="2" id="KW-1133">Transmembrane helix</keyword>
<sequence length="253" mass="27018">MVRFSDRIVVLGLSVILLSIIGLFALLQRHGHHTVEQAWSSRQRASVVMGAVRRAEPAVIVGSASGSLAEQENFEEEKSDDVQTTISVIGPDAGDELDVSPRERRSSPSQADRKPLPSTKTREKHQGDASASSTEKQSRRRSDAGKSEAQSDDRASRASDQPMASVPIEAKSAPGALASSPDLAKSPASTPMPPDADNRESHAEARPSSTAPPKKTRQDVEDELRQARMNGSLPRFGNPDPYGPGGSPSTAHK</sequence>